<dbReference type="PANTHER" id="PTHR32179:SF3">
    <property type="entry name" value="NICOTINATE-NUCLEOTIDE PYROPHOSPHORYLASE [CARBOXYLATING]"/>
    <property type="match status" value="1"/>
</dbReference>
<dbReference type="FunFam" id="3.20.20.70:FF:000030">
    <property type="entry name" value="Nicotinate-nucleotide pyrophosphorylase, carboxylating"/>
    <property type="match status" value="1"/>
</dbReference>
<evidence type="ECO:0000256" key="6">
    <source>
        <dbReference type="ARBA" id="ARBA00022642"/>
    </source>
</evidence>
<keyword evidence="7" id="KW-0328">Glycosyltransferase</keyword>
<dbReference type="SUPFAM" id="SSF54675">
    <property type="entry name" value="Nicotinate/Quinolinate PRTase N-terminal domain-like"/>
    <property type="match status" value="1"/>
</dbReference>
<dbReference type="NCBIfam" id="TIGR00078">
    <property type="entry name" value="nadC"/>
    <property type="match status" value="1"/>
</dbReference>
<evidence type="ECO:0000256" key="7">
    <source>
        <dbReference type="ARBA" id="ARBA00022676"/>
    </source>
</evidence>
<dbReference type="RefSeq" id="WP_021103110.1">
    <property type="nucleotide sequence ID" value="NZ_AOSS01000014.1"/>
</dbReference>
<dbReference type="EC" id="2.4.2.19" evidence="4"/>
<comment type="caution">
    <text evidence="13">The sequence shown here is derived from an EMBL/GenBank/DDBJ whole genome shotgun (WGS) entry which is preliminary data.</text>
</comment>
<comment type="catalytic activity">
    <reaction evidence="10">
        <text>nicotinate beta-D-ribonucleotide + CO2 + diphosphate = quinolinate + 5-phospho-alpha-D-ribose 1-diphosphate + 2 H(+)</text>
        <dbReference type="Rhea" id="RHEA:12733"/>
        <dbReference type="ChEBI" id="CHEBI:15378"/>
        <dbReference type="ChEBI" id="CHEBI:16526"/>
        <dbReference type="ChEBI" id="CHEBI:29959"/>
        <dbReference type="ChEBI" id="CHEBI:33019"/>
        <dbReference type="ChEBI" id="CHEBI:57502"/>
        <dbReference type="ChEBI" id="CHEBI:58017"/>
        <dbReference type="EC" id="2.4.2.19"/>
    </reaction>
</comment>
<comment type="pathway">
    <text evidence="2">Cofactor biosynthesis; NAD(+) biosynthesis; nicotinate D-ribonucleotide from quinolinate: step 1/1.</text>
</comment>
<dbReference type="Pfam" id="PF02749">
    <property type="entry name" value="QRPTase_N"/>
    <property type="match status" value="1"/>
</dbReference>
<evidence type="ECO:0000313" key="14">
    <source>
        <dbReference type="Proteomes" id="UP000016307"/>
    </source>
</evidence>
<dbReference type="GO" id="GO:0005737">
    <property type="term" value="C:cytoplasm"/>
    <property type="evidence" value="ECO:0007669"/>
    <property type="project" value="TreeGrafter"/>
</dbReference>
<evidence type="ECO:0000259" key="12">
    <source>
        <dbReference type="Pfam" id="PF02749"/>
    </source>
</evidence>
<dbReference type="EMBL" id="AOSS01000014">
    <property type="protein sequence ID" value="ERF58460.1"/>
    <property type="molecule type" value="Genomic_DNA"/>
</dbReference>
<dbReference type="InterPro" id="IPR013785">
    <property type="entry name" value="Aldolase_TIM"/>
</dbReference>
<dbReference type="OrthoDB" id="9782546at2"/>
<evidence type="ECO:0000256" key="10">
    <source>
        <dbReference type="ARBA" id="ARBA00047445"/>
    </source>
</evidence>
<dbReference type="InterPro" id="IPR004393">
    <property type="entry name" value="NadC"/>
</dbReference>
<dbReference type="InterPro" id="IPR027277">
    <property type="entry name" value="NadC/ModD"/>
</dbReference>
<feature type="non-terminal residue" evidence="13">
    <location>
        <position position="1"/>
    </location>
</feature>
<keyword evidence="6" id="KW-0662">Pyridine nucleotide biosynthesis</keyword>
<evidence type="ECO:0000256" key="8">
    <source>
        <dbReference type="ARBA" id="ARBA00022679"/>
    </source>
</evidence>
<dbReference type="SUPFAM" id="SSF51690">
    <property type="entry name" value="Nicotinate/Quinolinate PRTase C-terminal domain-like"/>
    <property type="match status" value="1"/>
</dbReference>
<reference evidence="13 14" key="1">
    <citation type="journal article" date="2013" name="BMC Genomics">
        <title>Comparative genomics reveals distinct host-interacting traits of three major human-associated propionibacteria.</title>
        <authorList>
            <person name="Mak T.N."/>
            <person name="Schmid M."/>
            <person name="Brzuszkiewicz E."/>
            <person name="Zeng G."/>
            <person name="Meyer R."/>
            <person name="Sfanos K.S."/>
            <person name="Brinkmann V."/>
            <person name="Meyer T.F."/>
            <person name="Bruggemann H."/>
        </authorList>
    </citation>
    <scope>NUCLEOTIDE SEQUENCE [LARGE SCALE GENOMIC DNA]</scope>
    <source>
        <strain evidence="13 14">DSM 20700</strain>
    </source>
</reference>
<dbReference type="GO" id="GO:0004514">
    <property type="term" value="F:nicotinate-nucleotide diphosphorylase (carboxylating) activity"/>
    <property type="evidence" value="ECO:0007669"/>
    <property type="project" value="UniProtKB-EC"/>
</dbReference>
<dbReference type="InterPro" id="IPR036068">
    <property type="entry name" value="Nicotinate_pribotase-like_C"/>
</dbReference>
<dbReference type="InterPro" id="IPR002638">
    <property type="entry name" value="Quinolinate_PRibosylTrfase_C"/>
</dbReference>
<comment type="function">
    <text evidence="1">Involved in the catabolism of quinolinic acid (QA).</text>
</comment>
<dbReference type="Gene3D" id="3.20.20.70">
    <property type="entry name" value="Aldolase class I"/>
    <property type="match status" value="1"/>
</dbReference>
<evidence type="ECO:0000313" key="13">
    <source>
        <dbReference type="EMBL" id="ERF58460.1"/>
    </source>
</evidence>
<keyword evidence="8" id="KW-0808">Transferase</keyword>
<evidence type="ECO:0000259" key="11">
    <source>
        <dbReference type="Pfam" id="PF01729"/>
    </source>
</evidence>
<gene>
    <name evidence="13" type="ORF">H641_00442</name>
</gene>
<dbReference type="UniPathway" id="UPA00253">
    <property type="reaction ID" value="UER00331"/>
</dbReference>
<protein>
    <recommendedName>
        <fullName evidence="5">Nicotinate-nucleotide pyrophosphorylase [carboxylating]</fullName>
        <ecNumber evidence="4">2.4.2.19</ecNumber>
    </recommendedName>
    <alternativeName>
        <fullName evidence="9">Quinolinate phosphoribosyltransferase [decarboxylating]</fullName>
    </alternativeName>
</protein>
<proteinExistence type="inferred from homology"/>
<feature type="domain" description="Quinolinate phosphoribosyl transferase C-terminal" evidence="11">
    <location>
        <begin position="33"/>
        <end position="198"/>
    </location>
</feature>
<dbReference type="GO" id="GO:0034213">
    <property type="term" value="P:quinolinate catabolic process"/>
    <property type="evidence" value="ECO:0007669"/>
    <property type="project" value="TreeGrafter"/>
</dbReference>
<dbReference type="PANTHER" id="PTHR32179">
    <property type="entry name" value="NICOTINATE-NUCLEOTIDE PYROPHOSPHORYLASE [CARBOXYLATING]"/>
    <property type="match status" value="1"/>
</dbReference>
<evidence type="ECO:0000256" key="9">
    <source>
        <dbReference type="ARBA" id="ARBA00033102"/>
    </source>
</evidence>
<evidence type="ECO:0000256" key="3">
    <source>
        <dbReference type="ARBA" id="ARBA00009400"/>
    </source>
</evidence>
<dbReference type="InterPro" id="IPR037128">
    <property type="entry name" value="Quinolinate_PRibosylTase_N_sf"/>
</dbReference>
<dbReference type="Gene3D" id="3.90.1170.20">
    <property type="entry name" value="Quinolinate phosphoribosyl transferase, N-terminal domain"/>
    <property type="match status" value="1"/>
</dbReference>
<dbReference type="GO" id="GO:0009435">
    <property type="term" value="P:NAD+ biosynthetic process"/>
    <property type="evidence" value="ECO:0007669"/>
    <property type="project" value="UniProtKB-UniPathway"/>
</dbReference>
<comment type="similarity">
    <text evidence="3">Belongs to the NadC/ModD family.</text>
</comment>
<evidence type="ECO:0000256" key="5">
    <source>
        <dbReference type="ARBA" id="ARBA00020990"/>
    </source>
</evidence>
<dbReference type="AlphaFoldDB" id="U1GK27"/>
<dbReference type="PATRIC" id="fig|1160719.4.peg.84"/>
<dbReference type="Proteomes" id="UP000016307">
    <property type="component" value="Unassembled WGS sequence"/>
</dbReference>
<evidence type="ECO:0000256" key="4">
    <source>
        <dbReference type="ARBA" id="ARBA00011944"/>
    </source>
</evidence>
<sequence>QPGAVVLTVEGPVRTLLTAERTMLNLVSQLSGVATATAAWVDALAGSPTKVRDTRKTVPGLRVLQKYAVRCGGGVNHRMGLGDTALVKDNHIAAAGSVAAALAAVHRHAPEVGCEVECDRLDQVSEAIEAGAQLVLLDNMSPDLMAQAVALARPAGVRTEASGGLRLDDAPAVAATGVDFVAVGALTHSAPVLDLGLDLLG</sequence>
<keyword evidence="14" id="KW-1185">Reference proteome</keyword>
<dbReference type="Pfam" id="PF01729">
    <property type="entry name" value="QRPTase_C"/>
    <property type="match status" value="1"/>
</dbReference>
<evidence type="ECO:0000256" key="1">
    <source>
        <dbReference type="ARBA" id="ARBA00003237"/>
    </source>
</evidence>
<dbReference type="InterPro" id="IPR022412">
    <property type="entry name" value="Quinolinate_PRibosylTrfase_N"/>
</dbReference>
<evidence type="ECO:0000256" key="2">
    <source>
        <dbReference type="ARBA" id="ARBA00004893"/>
    </source>
</evidence>
<name>U1GK27_9ACTN</name>
<feature type="domain" description="Quinolinate phosphoribosyl transferase N-terminal" evidence="12">
    <location>
        <begin position="1"/>
        <end position="31"/>
    </location>
</feature>
<accession>U1GK27</accession>
<organism evidence="13 14">
    <name type="scientific">Cutibacterium granulosum DSM 20700</name>
    <dbReference type="NCBI Taxonomy" id="1160719"/>
    <lineage>
        <taxon>Bacteria</taxon>
        <taxon>Bacillati</taxon>
        <taxon>Actinomycetota</taxon>
        <taxon>Actinomycetes</taxon>
        <taxon>Propionibacteriales</taxon>
        <taxon>Propionibacteriaceae</taxon>
        <taxon>Cutibacterium</taxon>
    </lineage>
</organism>